<organism evidence="1 2">
    <name type="scientific">Persicobacter psychrovividus</name>
    <dbReference type="NCBI Taxonomy" id="387638"/>
    <lineage>
        <taxon>Bacteria</taxon>
        <taxon>Pseudomonadati</taxon>
        <taxon>Bacteroidota</taxon>
        <taxon>Cytophagia</taxon>
        <taxon>Cytophagales</taxon>
        <taxon>Persicobacteraceae</taxon>
        <taxon>Persicobacter</taxon>
    </lineage>
</organism>
<accession>A0ABN6LL49</accession>
<sequence>MGDVHDLLWCFEWYYMPRTWFTTNFEISRGYLVSTRNAF</sequence>
<proteinExistence type="predicted"/>
<keyword evidence="2" id="KW-1185">Reference proteome</keyword>
<protein>
    <submittedName>
        <fullName evidence="1">Uncharacterized protein</fullName>
    </submittedName>
</protein>
<dbReference type="EMBL" id="AP025300">
    <property type="protein sequence ID" value="BDD02309.1"/>
    <property type="molecule type" value="Genomic_DNA"/>
</dbReference>
<evidence type="ECO:0000313" key="2">
    <source>
        <dbReference type="Proteomes" id="UP001354989"/>
    </source>
</evidence>
<keyword evidence="1" id="KW-0614">Plasmid</keyword>
<evidence type="ECO:0000313" key="1">
    <source>
        <dbReference type="EMBL" id="BDD02309.1"/>
    </source>
</evidence>
<geneLocation type="plasmid" evidence="1 2">
    <name>pPP8</name>
</geneLocation>
<reference evidence="1 2" key="1">
    <citation type="submission" date="2021-12" db="EMBL/GenBank/DDBJ databases">
        <title>Genome sequencing of bacteria with rrn-lacking chromosome and rrn-plasmid.</title>
        <authorList>
            <person name="Anda M."/>
            <person name="Iwasaki W."/>
        </authorList>
    </citation>
    <scope>NUCLEOTIDE SEQUENCE [LARGE SCALE GENOMIC DNA]</scope>
    <source>
        <strain evidence="1 2">NBRC 101262</strain>
        <plasmid evidence="1 2">pPP8</plasmid>
    </source>
</reference>
<dbReference type="Proteomes" id="UP001354989">
    <property type="component" value="Plasmid pPP8"/>
</dbReference>
<gene>
    <name evidence="1" type="ORF">PEPS_45890</name>
</gene>
<name>A0ABN6LL49_9BACT</name>